<evidence type="ECO:0000259" key="8">
    <source>
        <dbReference type="PROSITE" id="PS51935"/>
    </source>
</evidence>
<name>A0ABW4JNN5_9BACL</name>
<feature type="signal peptide" evidence="7">
    <location>
        <begin position="1"/>
        <end position="27"/>
    </location>
</feature>
<dbReference type="PANTHER" id="PTHR47053">
    <property type="entry name" value="MUREIN DD-ENDOPEPTIDASE MEPH-RELATED"/>
    <property type="match status" value="1"/>
</dbReference>
<evidence type="ECO:0000256" key="3">
    <source>
        <dbReference type="ARBA" id="ARBA00022729"/>
    </source>
</evidence>
<dbReference type="Gene3D" id="3.90.1720.10">
    <property type="entry name" value="endopeptidase domain like (from Nostoc punctiforme)"/>
    <property type="match status" value="1"/>
</dbReference>
<gene>
    <name evidence="9" type="ORF">ACFSB2_21050</name>
</gene>
<keyword evidence="3 7" id="KW-0732">Signal</keyword>
<dbReference type="InterPro" id="IPR057309">
    <property type="entry name" value="PcsB_CC"/>
</dbReference>
<dbReference type="Pfam" id="PF24568">
    <property type="entry name" value="CC_PcsB"/>
    <property type="match status" value="1"/>
</dbReference>
<evidence type="ECO:0000256" key="7">
    <source>
        <dbReference type="SAM" id="SignalP"/>
    </source>
</evidence>
<reference evidence="10" key="1">
    <citation type="journal article" date="2019" name="Int. J. Syst. Evol. Microbiol.">
        <title>The Global Catalogue of Microorganisms (GCM) 10K type strain sequencing project: providing services to taxonomists for standard genome sequencing and annotation.</title>
        <authorList>
            <consortium name="The Broad Institute Genomics Platform"/>
            <consortium name="The Broad Institute Genome Sequencing Center for Infectious Disease"/>
            <person name="Wu L."/>
            <person name="Ma J."/>
        </authorList>
    </citation>
    <scope>NUCLEOTIDE SEQUENCE [LARGE SCALE GENOMIC DNA]</scope>
    <source>
        <strain evidence="10">CGMCC 1.12286</strain>
    </source>
</reference>
<dbReference type="EMBL" id="JBHUCX010000087">
    <property type="protein sequence ID" value="MFD1677165.1"/>
    <property type="molecule type" value="Genomic_DNA"/>
</dbReference>
<evidence type="ECO:0000313" key="9">
    <source>
        <dbReference type="EMBL" id="MFD1677165.1"/>
    </source>
</evidence>
<feature type="domain" description="NlpC/P60" evidence="8">
    <location>
        <begin position="266"/>
        <end position="386"/>
    </location>
</feature>
<dbReference type="Gene3D" id="6.10.250.3150">
    <property type="match status" value="1"/>
</dbReference>
<dbReference type="Pfam" id="PF00877">
    <property type="entry name" value="NLPC_P60"/>
    <property type="match status" value="1"/>
</dbReference>
<feature type="coiled-coil region" evidence="6">
    <location>
        <begin position="30"/>
        <end position="106"/>
    </location>
</feature>
<dbReference type="Proteomes" id="UP001597079">
    <property type="component" value="Unassembled WGS sequence"/>
</dbReference>
<dbReference type="InterPro" id="IPR038765">
    <property type="entry name" value="Papain-like_cys_pep_sf"/>
</dbReference>
<dbReference type="SUPFAM" id="SSF54001">
    <property type="entry name" value="Cysteine proteinases"/>
    <property type="match status" value="1"/>
</dbReference>
<evidence type="ECO:0000256" key="2">
    <source>
        <dbReference type="ARBA" id="ARBA00022670"/>
    </source>
</evidence>
<evidence type="ECO:0000256" key="5">
    <source>
        <dbReference type="ARBA" id="ARBA00022807"/>
    </source>
</evidence>
<comment type="caution">
    <text evidence="9">The sequence shown here is derived from an EMBL/GenBank/DDBJ whole genome shotgun (WGS) entry which is preliminary data.</text>
</comment>
<keyword evidence="5" id="KW-0788">Thiol protease</keyword>
<keyword evidence="10" id="KW-1185">Reference proteome</keyword>
<evidence type="ECO:0000256" key="6">
    <source>
        <dbReference type="SAM" id="Coils"/>
    </source>
</evidence>
<dbReference type="PROSITE" id="PS51935">
    <property type="entry name" value="NLPC_P60"/>
    <property type="match status" value="1"/>
</dbReference>
<feature type="chain" id="PRO_5045851299" evidence="7">
    <location>
        <begin position="28"/>
        <end position="387"/>
    </location>
</feature>
<protein>
    <submittedName>
        <fullName evidence="9">NlpC/P60 family protein</fullName>
    </submittedName>
</protein>
<sequence>MNFKVKLASLTVSTMALLTFTLPTVQADSLSDENQKLSDLQSQASSLSNQIQSNQAKAAALTNAIDSYNDALHNVSLQIDTTNQQMAQLQSREKTLTIQLAKNQKELTAKQDELVQLLTTEYEDGHVPYLAVLFHATSFQDLLSRIYNMTLVSNAQNNVVNSVKQLKQSLVTKQNAVKASENQQKKVKTQLLSLQATDRTIKASREHDLTQIKSRIQSGQAQQGELESQISLTQSQIQAIKAETLAAETQAANPSYVAQQQASLVSASASGIVGYAESFMGTPYVWGGTSPSGFDCSGFTQYVLGHFGVSITRTSEEQFASGVPVSESDLQPGDLVFFSTYAPGASHVGIYIGGGMMVDAEDNGVSLDSISNSYWGPKYIGARRYIK</sequence>
<keyword evidence="4" id="KW-0378">Hydrolase</keyword>
<keyword evidence="6" id="KW-0175">Coiled coil</keyword>
<dbReference type="InterPro" id="IPR000064">
    <property type="entry name" value="NLP_P60_dom"/>
</dbReference>
<dbReference type="InterPro" id="IPR051202">
    <property type="entry name" value="Peptidase_C40"/>
</dbReference>
<evidence type="ECO:0000256" key="4">
    <source>
        <dbReference type="ARBA" id="ARBA00022801"/>
    </source>
</evidence>
<organism evidence="9 10">
    <name type="scientific">Alicyclobacillus fodiniaquatilis</name>
    <dbReference type="NCBI Taxonomy" id="1661150"/>
    <lineage>
        <taxon>Bacteria</taxon>
        <taxon>Bacillati</taxon>
        <taxon>Bacillota</taxon>
        <taxon>Bacilli</taxon>
        <taxon>Bacillales</taxon>
        <taxon>Alicyclobacillaceae</taxon>
        <taxon>Alicyclobacillus</taxon>
    </lineage>
</organism>
<proteinExistence type="inferred from homology"/>
<evidence type="ECO:0000256" key="1">
    <source>
        <dbReference type="ARBA" id="ARBA00007074"/>
    </source>
</evidence>
<comment type="similarity">
    <text evidence="1">Belongs to the peptidase C40 family.</text>
</comment>
<dbReference type="PANTHER" id="PTHR47053:SF1">
    <property type="entry name" value="MUREIN DD-ENDOPEPTIDASE MEPH-RELATED"/>
    <property type="match status" value="1"/>
</dbReference>
<accession>A0ABW4JNN5</accession>
<evidence type="ECO:0000313" key="10">
    <source>
        <dbReference type="Proteomes" id="UP001597079"/>
    </source>
</evidence>
<dbReference type="RefSeq" id="WP_377945080.1">
    <property type="nucleotide sequence ID" value="NZ_JBHUCX010000087.1"/>
</dbReference>
<keyword evidence="2" id="KW-0645">Protease</keyword>